<dbReference type="Proteomes" id="UP000054995">
    <property type="component" value="Unassembled WGS sequence"/>
</dbReference>
<sequence>MRNSHCRNWIVERKLKNVENKTQTLYDLESGEKKTWNMARKPTNEENEKLAL</sequence>
<name>A0A0V1DQT0_TRIPS</name>
<comment type="caution">
    <text evidence="1">The sequence shown here is derived from an EMBL/GenBank/DDBJ whole genome shotgun (WGS) entry which is preliminary data.</text>
</comment>
<protein>
    <submittedName>
        <fullName evidence="1">Uncharacterized protein</fullName>
    </submittedName>
</protein>
<dbReference type="AlphaFoldDB" id="A0A0V1DQT0"/>
<keyword evidence="2" id="KW-1185">Reference proteome</keyword>
<evidence type="ECO:0000313" key="2">
    <source>
        <dbReference type="Proteomes" id="UP000054995"/>
    </source>
</evidence>
<organism evidence="1 2">
    <name type="scientific">Trichinella pseudospiralis</name>
    <name type="common">Parasitic roundworm</name>
    <dbReference type="NCBI Taxonomy" id="6337"/>
    <lineage>
        <taxon>Eukaryota</taxon>
        <taxon>Metazoa</taxon>
        <taxon>Ecdysozoa</taxon>
        <taxon>Nematoda</taxon>
        <taxon>Enoplea</taxon>
        <taxon>Dorylaimia</taxon>
        <taxon>Trichinellida</taxon>
        <taxon>Trichinellidae</taxon>
        <taxon>Trichinella</taxon>
    </lineage>
</organism>
<evidence type="ECO:0000313" key="1">
    <source>
        <dbReference type="EMBL" id="KRY63638.1"/>
    </source>
</evidence>
<gene>
    <name evidence="1" type="ORF">T4D_13272</name>
</gene>
<proteinExistence type="predicted"/>
<accession>A0A0V1DQT0</accession>
<reference evidence="1 2" key="1">
    <citation type="submission" date="2015-01" db="EMBL/GenBank/DDBJ databases">
        <title>Evolution of Trichinella species and genotypes.</title>
        <authorList>
            <person name="Korhonen P.K."/>
            <person name="Edoardo P."/>
            <person name="Giuseppe L.R."/>
            <person name="Gasser R.B."/>
        </authorList>
    </citation>
    <scope>NUCLEOTIDE SEQUENCE [LARGE SCALE GENOMIC DNA]</scope>
    <source>
        <strain evidence="1">ISS470</strain>
    </source>
</reference>
<dbReference type="EMBL" id="JYDT01002146">
    <property type="protein sequence ID" value="KRY63638.1"/>
    <property type="molecule type" value="Genomic_DNA"/>
</dbReference>